<dbReference type="InterPro" id="IPR011990">
    <property type="entry name" value="TPR-like_helical_dom_sf"/>
</dbReference>
<name>F2IFZ6_FLUTR</name>
<evidence type="ECO:0000256" key="1">
    <source>
        <dbReference type="SAM" id="Coils"/>
    </source>
</evidence>
<dbReference type="RefSeq" id="WP_013686388.1">
    <property type="nucleotide sequence ID" value="NC_015321.1"/>
</dbReference>
<keyword evidence="2" id="KW-0472">Membrane</keyword>
<keyword evidence="6" id="KW-1185">Reference proteome</keyword>
<keyword evidence="1" id="KW-0175">Coiled coil</keyword>
<evidence type="ECO:0000259" key="4">
    <source>
        <dbReference type="Pfam" id="PF06580"/>
    </source>
</evidence>
<feature type="transmembrane region" description="Helical" evidence="2">
    <location>
        <begin position="409"/>
        <end position="429"/>
    </location>
</feature>
<dbReference type="InterPro" id="IPR036890">
    <property type="entry name" value="HATPase_C_sf"/>
</dbReference>
<dbReference type="SUPFAM" id="SSF55874">
    <property type="entry name" value="ATPase domain of HSP90 chaperone/DNA topoisomerase II/histidine kinase"/>
    <property type="match status" value="1"/>
</dbReference>
<feature type="domain" description="Signal transduction histidine kinase internal region" evidence="4">
    <location>
        <begin position="444"/>
        <end position="523"/>
    </location>
</feature>
<dbReference type="STRING" id="755732.Fluta_1625"/>
<dbReference type="GO" id="GO:0000155">
    <property type="term" value="F:phosphorelay sensor kinase activity"/>
    <property type="evidence" value="ECO:0007669"/>
    <property type="project" value="InterPro"/>
</dbReference>
<dbReference type="Pfam" id="PF02518">
    <property type="entry name" value="HATPase_c"/>
    <property type="match status" value="1"/>
</dbReference>
<evidence type="ECO:0000313" key="6">
    <source>
        <dbReference type="Proteomes" id="UP000007463"/>
    </source>
</evidence>
<dbReference type="InterPro" id="IPR010559">
    <property type="entry name" value="Sig_transdc_His_kin_internal"/>
</dbReference>
<keyword evidence="2" id="KW-0812">Transmembrane</keyword>
<evidence type="ECO:0000313" key="5">
    <source>
        <dbReference type="EMBL" id="AEA43617.1"/>
    </source>
</evidence>
<dbReference type="KEGG" id="fte:Fluta_1625"/>
<feature type="coiled-coil region" evidence="1">
    <location>
        <begin position="371"/>
        <end position="405"/>
    </location>
</feature>
<dbReference type="EMBL" id="CP002542">
    <property type="protein sequence ID" value="AEA43617.1"/>
    <property type="molecule type" value="Genomic_DNA"/>
</dbReference>
<accession>F2IFZ6</accession>
<dbReference type="SUPFAM" id="SSF48452">
    <property type="entry name" value="TPR-like"/>
    <property type="match status" value="1"/>
</dbReference>
<reference evidence="6" key="2">
    <citation type="submission" date="2011-02" db="EMBL/GenBank/DDBJ databases">
        <title>The complete genome of Fluviicola taffensis DSM 16823.</title>
        <authorList>
            <consortium name="US DOE Joint Genome Institute (JGI-PGF)"/>
            <person name="Lucas S."/>
            <person name="Copeland A."/>
            <person name="Lapidus A."/>
            <person name="Bruce D."/>
            <person name="Goodwin L."/>
            <person name="Pitluck S."/>
            <person name="Kyrpides N."/>
            <person name="Mavromatis K."/>
            <person name="Ivanova N."/>
            <person name="Mikhailova N."/>
            <person name="Pagani I."/>
            <person name="Chertkov O."/>
            <person name="Detter J.C."/>
            <person name="Han C."/>
            <person name="Tapia R."/>
            <person name="Land M."/>
            <person name="Hauser L."/>
            <person name="Markowitz V."/>
            <person name="Cheng J.-F."/>
            <person name="Hugenholtz P."/>
            <person name="Woyke T."/>
            <person name="Wu D."/>
            <person name="Tindall B."/>
            <person name="Pomrenke H.G."/>
            <person name="Brambilla E."/>
            <person name="Klenk H.-P."/>
            <person name="Eisen J.A."/>
        </authorList>
    </citation>
    <scope>NUCLEOTIDE SEQUENCE [LARGE SCALE GENOMIC DNA]</scope>
    <source>
        <strain evidence="6">DSM 16823 / RW262 / RW262</strain>
    </source>
</reference>
<organism evidence="5 6">
    <name type="scientific">Fluviicola taffensis (strain DSM 16823 / NCIMB 13979 / RW262)</name>
    <dbReference type="NCBI Taxonomy" id="755732"/>
    <lineage>
        <taxon>Bacteria</taxon>
        <taxon>Pseudomonadati</taxon>
        <taxon>Bacteroidota</taxon>
        <taxon>Flavobacteriia</taxon>
        <taxon>Flavobacteriales</taxon>
        <taxon>Crocinitomicaceae</taxon>
        <taxon>Fluviicola</taxon>
    </lineage>
</organism>
<gene>
    <name evidence="5" type="ordered locus">Fluta_1625</name>
</gene>
<dbReference type="GO" id="GO:0016020">
    <property type="term" value="C:membrane"/>
    <property type="evidence" value="ECO:0007669"/>
    <property type="project" value="InterPro"/>
</dbReference>
<reference evidence="5 6" key="1">
    <citation type="journal article" date="2011" name="Stand. Genomic Sci.">
        <title>Complete genome sequence of the gliding freshwater bacterium Fluviicola taffensis type strain (RW262).</title>
        <authorList>
            <person name="Woyke T."/>
            <person name="Chertkov O."/>
            <person name="Lapidus A."/>
            <person name="Nolan M."/>
            <person name="Lucas S."/>
            <person name="Del Rio T.G."/>
            <person name="Tice H."/>
            <person name="Cheng J.F."/>
            <person name="Tapia R."/>
            <person name="Han C."/>
            <person name="Goodwin L."/>
            <person name="Pitluck S."/>
            <person name="Liolios K."/>
            <person name="Pagani I."/>
            <person name="Ivanova N."/>
            <person name="Huntemann M."/>
            <person name="Mavromatis K."/>
            <person name="Mikhailova N."/>
            <person name="Pati A."/>
            <person name="Chen A."/>
            <person name="Palaniappan K."/>
            <person name="Land M."/>
            <person name="Hauser L."/>
            <person name="Brambilla E.M."/>
            <person name="Rohde M."/>
            <person name="Mwirichia R."/>
            <person name="Sikorski J."/>
            <person name="Tindall B.J."/>
            <person name="Goker M."/>
            <person name="Bristow J."/>
            <person name="Eisen J.A."/>
            <person name="Markowitz V."/>
            <person name="Hugenholtz P."/>
            <person name="Klenk H.P."/>
            <person name="Kyrpides N.C."/>
        </authorList>
    </citation>
    <scope>NUCLEOTIDE SEQUENCE [LARGE SCALE GENOMIC DNA]</scope>
    <source>
        <strain evidence="6">DSM 16823 / RW262 / RW262</strain>
    </source>
</reference>
<dbReference type="AlphaFoldDB" id="F2IFZ6"/>
<dbReference type="InterPro" id="IPR050640">
    <property type="entry name" value="Bact_2-comp_sensor_kinase"/>
</dbReference>
<feature type="domain" description="Histidine kinase/HSP90-like ATPase" evidence="3">
    <location>
        <begin position="544"/>
        <end position="641"/>
    </location>
</feature>
<dbReference type="Gene3D" id="3.30.565.10">
    <property type="entry name" value="Histidine kinase-like ATPase, C-terminal domain"/>
    <property type="match status" value="1"/>
</dbReference>
<evidence type="ECO:0000259" key="3">
    <source>
        <dbReference type="Pfam" id="PF02518"/>
    </source>
</evidence>
<dbReference type="Gene3D" id="1.25.40.10">
    <property type="entry name" value="Tetratricopeptide repeat domain"/>
    <property type="match status" value="2"/>
</dbReference>
<evidence type="ECO:0000256" key="2">
    <source>
        <dbReference type="SAM" id="Phobius"/>
    </source>
</evidence>
<keyword evidence="5" id="KW-0808">Transferase</keyword>
<protein>
    <submittedName>
        <fullName evidence="5">Signal transduction histidine kinase, LytS</fullName>
    </submittedName>
</protein>
<dbReference type="Pfam" id="PF06580">
    <property type="entry name" value="His_kinase"/>
    <property type="match status" value="1"/>
</dbReference>
<keyword evidence="2" id="KW-1133">Transmembrane helix</keyword>
<keyword evidence="5" id="KW-0418">Kinase</keyword>
<dbReference type="eggNOG" id="COG2972">
    <property type="taxonomic scope" value="Bacteria"/>
</dbReference>
<dbReference type="HOGENOM" id="CLU_000445_106_4_10"/>
<dbReference type="PANTHER" id="PTHR34220">
    <property type="entry name" value="SENSOR HISTIDINE KINASE YPDA"/>
    <property type="match status" value="1"/>
</dbReference>
<dbReference type="Proteomes" id="UP000007463">
    <property type="component" value="Chromosome"/>
</dbReference>
<dbReference type="InterPro" id="IPR003594">
    <property type="entry name" value="HATPase_dom"/>
</dbReference>
<dbReference type="eggNOG" id="COG0457">
    <property type="taxonomic scope" value="Bacteria"/>
</dbReference>
<sequence precursor="true">MNVFEKLGCLQKVSRSIVLVVFCFFAGLSFSQPKELLKKLRYHQKEDTVKAKLYYEIARNSFGMDTRLYKAYTDSSFQLATKLKFSRQIALTHAAYGFYYTLTNEWGKTIHHLKKSDSIYKKMGGNDFLIIKNQAYYTNYYKFIGDYDKALENSLKILRYYEKHNLKEDQAKELGEVAILLSDLSRSAEAEKYFRKSVAMLRELKDTMQLSRMLLNLGAEISGKDQYAEAEAYIGEALEFQKKLNDQEHILSCKMNLASIYSETNRPHKALQLANECDAVYEMYSDTIRMVMLSMYKSVAYRSLKQYDKAIEGLKLRYPLIKGNPRHLGLESNVQREFYHVYKAMGNTDLALKYLEGSKALFEANQDAEIQRAISRAREEFETEKKQKENERLKQENLLKDLQINQRNYFIYGSVLLILLICVIAVIALRNNRLKSEKATVEMEQRLLQTQMNPHFIFNVLHAIHTSMLKHDTEESGKLLTSFARLVRSILQHSSINNISLSEELNWLKDYIRLQQLRFSDSFNFTIDIDEAISPDNLLLPPMLIQPFIENAIEHGFSDLDKPGELYISYRKNKNEVEIRIADNGHGFTSDDLNKIKEHESMAVQITEKRINLLNKRRKGAFKFEIVSTPNEGTNVLFSIPYLTLFD</sequence>
<dbReference type="PANTHER" id="PTHR34220:SF7">
    <property type="entry name" value="SENSOR HISTIDINE KINASE YPDA"/>
    <property type="match status" value="1"/>
</dbReference>
<proteinExistence type="predicted"/>